<dbReference type="EMBL" id="VOAH01000007">
    <property type="protein sequence ID" value="TVP40523.1"/>
    <property type="molecule type" value="Genomic_DNA"/>
</dbReference>
<dbReference type="OrthoDB" id="8019at2157"/>
<keyword evidence="2" id="KW-1185">Reference proteome</keyword>
<evidence type="ECO:0008006" key="3">
    <source>
        <dbReference type="Google" id="ProtNLM"/>
    </source>
</evidence>
<protein>
    <recommendedName>
        <fullName evidence="3">Roadblock/LAMTOR2 domain-containing protein</fullName>
    </recommendedName>
</protein>
<organism evidence="1 2">
    <name type="scientific">Candidatus Nitrosocosmicus arcticus</name>
    <dbReference type="NCBI Taxonomy" id="2035267"/>
    <lineage>
        <taxon>Archaea</taxon>
        <taxon>Nitrososphaerota</taxon>
        <taxon>Nitrososphaeria</taxon>
        <taxon>Nitrososphaerales</taxon>
        <taxon>Nitrososphaeraceae</taxon>
        <taxon>Candidatus Nitrosocosmicus</taxon>
    </lineage>
</organism>
<sequence>MKADQFTKSILDLDNDILFSGVIEKSGHLNISNQRDSLDKHLKGRNAELIISESAYAVDLRKAFTTSFGSLNSICYQYSSLKILIIPVKEHVLFLVINKNVKADDLTQKVYNIINSTKELDLYS</sequence>
<dbReference type="RefSeq" id="WP_144730722.1">
    <property type="nucleotide sequence ID" value="NZ_ML675583.1"/>
</dbReference>
<evidence type="ECO:0000313" key="1">
    <source>
        <dbReference type="EMBL" id="TVP40523.1"/>
    </source>
</evidence>
<dbReference type="Proteomes" id="UP000315289">
    <property type="component" value="Unassembled WGS sequence"/>
</dbReference>
<dbReference type="AlphaFoldDB" id="A0A557SVA7"/>
<evidence type="ECO:0000313" key="2">
    <source>
        <dbReference type="Proteomes" id="UP000315289"/>
    </source>
</evidence>
<gene>
    <name evidence="1" type="ORF">NARC_70104</name>
</gene>
<proteinExistence type="predicted"/>
<accession>A0A557SVA7</accession>
<reference evidence="1 2" key="1">
    <citation type="journal article" date="2019" name="Front. Microbiol.">
        <title>Ammonia Oxidation by the Arctic Terrestrial Thaumarchaeote Candidatus Nitrosocosmicus arcticus Is Stimulated by Increasing Temperatures.</title>
        <authorList>
            <person name="Alves R.J.E."/>
            <person name="Kerou M."/>
            <person name="Zappe A."/>
            <person name="Bittner R."/>
            <person name="Abby S.S."/>
            <person name="Schmidt H.A."/>
            <person name="Pfeifer K."/>
            <person name="Schleper C."/>
        </authorList>
    </citation>
    <scope>NUCLEOTIDE SEQUENCE [LARGE SCALE GENOMIC DNA]</scope>
    <source>
        <strain evidence="1 2">Kfb</strain>
    </source>
</reference>
<comment type="caution">
    <text evidence="1">The sequence shown here is derived from an EMBL/GenBank/DDBJ whole genome shotgun (WGS) entry which is preliminary data.</text>
</comment>
<name>A0A557SVA7_9ARCH</name>